<dbReference type="Pfam" id="PF00801">
    <property type="entry name" value="PKD"/>
    <property type="match status" value="1"/>
</dbReference>
<dbReference type="Pfam" id="PF13585">
    <property type="entry name" value="CHU_C"/>
    <property type="match status" value="1"/>
</dbReference>
<protein>
    <recommendedName>
        <fullName evidence="2">PKD domain-containing protein</fullName>
    </recommendedName>
</protein>
<feature type="chain" id="PRO_5009185732" description="PKD domain-containing protein" evidence="1">
    <location>
        <begin position="30"/>
        <end position="1038"/>
    </location>
</feature>
<dbReference type="PANTHER" id="PTHR46534">
    <property type="entry name" value="IGGFC_BINDING DOMAIN-CONTAINING PROTEIN"/>
    <property type="match status" value="1"/>
</dbReference>
<dbReference type="RefSeq" id="WP_069835934.1">
    <property type="nucleotide sequence ID" value="NZ_MDGQ01000005.1"/>
</dbReference>
<dbReference type="InterPro" id="IPR000601">
    <property type="entry name" value="PKD_dom"/>
</dbReference>
<dbReference type="InterPro" id="IPR035986">
    <property type="entry name" value="PKD_dom_sf"/>
</dbReference>
<dbReference type="Gene3D" id="2.60.40.10">
    <property type="entry name" value="Immunoglobulins"/>
    <property type="match status" value="1"/>
</dbReference>
<dbReference type="Pfam" id="PF13573">
    <property type="entry name" value="SprB"/>
    <property type="match status" value="2"/>
</dbReference>
<dbReference type="InterPro" id="IPR035234">
    <property type="entry name" value="IgGFc-bd_N"/>
</dbReference>
<dbReference type="PANTHER" id="PTHR46534:SF1">
    <property type="entry name" value="IGGFC-BINDING PROTEIN N-TERMINAL DOMAIN-CONTAINING PROTEIN"/>
    <property type="match status" value="1"/>
</dbReference>
<evidence type="ECO:0000259" key="2">
    <source>
        <dbReference type="PROSITE" id="PS50093"/>
    </source>
</evidence>
<dbReference type="SUPFAM" id="SSF49299">
    <property type="entry name" value="PKD domain"/>
    <property type="match status" value="1"/>
</dbReference>
<evidence type="ECO:0000313" key="3">
    <source>
        <dbReference type="EMBL" id="OEK04429.1"/>
    </source>
</evidence>
<comment type="caution">
    <text evidence="3">The sequence shown here is derived from an EMBL/GenBank/DDBJ whole genome shotgun (WGS) entry which is preliminary data.</text>
</comment>
<feature type="signal peptide" evidence="1">
    <location>
        <begin position="1"/>
        <end position="29"/>
    </location>
</feature>
<gene>
    <name evidence="3" type="ORF">BFP71_13215</name>
</gene>
<dbReference type="InterPro" id="IPR025667">
    <property type="entry name" value="SprB_repeat"/>
</dbReference>
<feature type="domain" description="PKD" evidence="2">
    <location>
        <begin position="491"/>
        <end position="542"/>
    </location>
</feature>
<evidence type="ECO:0000313" key="4">
    <source>
        <dbReference type="Proteomes" id="UP000095552"/>
    </source>
</evidence>
<dbReference type="InterPro" id="IPR013783">
    <property type="entry name" value="Ig-like_fold"/>
</dbReference>
<dbReference type="OrthoDB" id="1521709at2"/>
<dbReference type="STRING" id="1563681.BFP71_13215"/>
<dbReference type="AlphaFoldDB" id="A0A1E5SZ73"/>
<dbReference type="PROSITE" id="PS50093">
    <property type="entry name" value="PKD"/>
    <property type="match status" value="1"/>
</dbReference>
<accession>A0A1E5SZ73</accession>
<dbReference type="EMBL" id="MDGQ01000005">
    <property type="protein sequence ID" value="OEK04429.1"/>
    <property type="molecule type" value="Genomic_DNA"/>
</dbReference>
<reference evidence="3 4" key="1">
    <citation type="submission" date="2016-08" db="EMBL/GenBank/DDBJ databases">
        <title>Draft genome of Fabibacter sp. strain SK-8.</title>
        <authorList>
            <person name="Wong S.-K."/>
            <person name="Hamasaki K."/>
            <person name="Yoshizawa S."/>
        </authorList>
    </citation>
    <scope>NUCLEOTIDE SEQUENCE [LARGE SCALE GENOMIC DNA]</scope>
    <source>
        <strain evidence="3 4">SK-8</strain>
    </source>
</reference>
<dbReference type="Pfam" id="PF17517">
    <property type="entry name" value="IgGFc_binding"/>
    <property type="match status" value="1"/>
</dbReference>
<keyword evidence="1" id="KW-0732">Signal</keyword>
<evidence type="ECO:0000256" key="1">
    <source>
        <dbReference type="SAM" id="SignalP"/>
    </source>
</evidence>
<dbReference type="NCBIfam" id="TIGR04131">
    <property type="entry name" value="Bac_Flav_CTERM"/>
    <property type="match status" value="1"/>
</dbReference>
<dbReference type="Proteomes" id="UP000095552">
    <property type="component" value="Unassembled WGS sequence"/>
</dbReference>
<dbReference type="InterPro" id="IPR026341">
    <property type="entry name" value="T9SS_type_B"/>
</dbReference>
<dbReference type="Gene3D" id="2.60.40.740">
    <property type="match status" value="2"/>
</dbReference>
<name>A0A1E5SZ73_9BACT</name>
<organism evidence="3 4">
    <name type="scientific">Roseivirga misakiensis</name>
    <dbReference type="NCBI Taxonomy" id="1563681"/>
    <lineage>
        <taxon>Bacteria</taxon>
        <taxon>Pseudomonadati</taxon>
        <taxon>Bacteroidota</taxon>
        <taxon>Cytophagia</taxon>
        <taxon>Cytophagales</taxon>
        <taxon>Roseivirgaceae</taxon>
        <taxon>Roseivirga</taxon>
    </lineage>
</organism>
<dbReference type="PROSITE" id="PS51257">
    <property type="entry name" value="PROKAR_LIPOPROTEIN"/>
    <property type="match status" value="1"/>
</dbReference>
<sequence length="1038" mass="112386">MAKKSKNTLSAFAKMALCILWFSAFSCLAQTGTTEGREFYVGFLINGAAANPNINQVIISSKVATQGRAEIVGTSYSTFFTISANGSQRIDIPDEFEAEGTSENERVAIRIRTNDPVTVYAFNEDVATSDGTLVLPVNSLGENYMVQAYDNDQFLPGFTQNEIGIVATTDSTIYEINPSADLVDGDGNVIHQKNVAFRDTLFLGEQIIFFSDDNLSGTTVDVVNNDPNVFCKPIAVFSGHVSSLVDDCQSADHLYHQLYPTGDWGTAYAVIPFATRSGGDVVQILAAENNTRITTTTNGSRILDRGERWVFLASQATFISADKKISVLHLSRGKACDAADRGNNVADPFMIVLSPVNQIARDIQFQIVTSDRTRNYFVNLVTETSNLNVQYDGVDISSQFEPIPGRPEFSHATIETNQGPRRLTSSTGVVAHVYGFGDSESFGYAAGGNLGDFVVEIIDEQLNVVNETVCEASEIALKVTSDIPILKDTYTSFRWEISDGTVLFGDEVTHHFAEAGEFTIDMIASKETSQCSNLIVSRTVNVIPDGIDGILGPVSICPSAQDIVFQADGTLPGYTYEWFVDGGTIDGLSFGNQIVVDWNVTDANPRVQVIARSPNGCLSDTVTYDVSLNETLEPLEPFGPSQLCSDDVREVRYWTPKSTGSSYTWEAIGGAIVDGQGTNEVRVTWSSLGQHTLRFYETTTVNSQCDGVSEDLIVTVLQPISFTSIETPVSCFGDSDGEIQISITGGLAPYNLVWDHGSTGTRLNGLAAGTYNFTITDALNCVLAESVTVTSPSLLQATVTPIPAVCNGARGRAIANVSGGTGPFEFNWSNGVSSSSNEIDGLPEGNYSVQILDANDCETIVNFIIDEPSELMATFEEKQACPGVSDGMLSISVTGGTAPYMYHWEMRPPSTQNTLDLLGAGNYQVSIIDANGCDLTISAQVTNIRPLVRFPTAFSPNDDGINDTFGAVFNCTIDFNLVVYNQWGVVIYRTQDINGQWDGKYEGEKVPPGTYSYVAEYNAEFNGNPFSEKVRGRISVIF</sequence>
<keyword evidence="4" id="KW-1185">Reference proteome</keyword>
<proteinExistence type="predicted"/>